<feature type="transmembrane region" description="Helical" evidence="5">
    <location>
        <begin position="14"/>
        <end position="39"/>
    </location>
</feature>
<evidence type="ECO:0000256" key="1">
    <source>
        <dbReference type="ARBA" id="ARBA00004370"/>
    </source>
</evidence>
<dbReference type="PANTHER" id="PTHR23017">
    <property type="entry name" value="SERPENTINE RECEPTOR, CLASS X"/>
    <property type="match status" value="1"/>
</dbReference>
<feature type="transmembrane region" description="Helical" evidence="5">
    <location>
        <begin position="220"/>
        <end position="241"/>
    </location>
</feature>
<evidence type="ECO:0000313" key="7">
    <source>
        <dbReference type="Proteomes" id="UP000095287"/>
    </source>
</evidence>
<dbReference type="GO" id="GO:0016020">
    <property type="term" value="C:membrane"/>
    <property type="evidence" value="ECO:0007669"/>
    <property type="project" value="UniProtKB-SubCell"/>
</dbReference>
<name>A0A1I7YJX9_9BILA</name>
<feature type="transmembrane region" description="Helical" evidence="5">
    <location>
        <begin position="253"/>
        <end position="274"/>
    </location>
</feature>
<dbReference type="SUPFAM" id="SSF81321">
    <property type="entry name" value="Family A G protein-coupled receptor-like"/>
    <property type="match status" value="1"/>
</dbReference>
<evidence type="ECO:0000256" key="4">
    <source>
        <dbReference type="ARBA" id="ARBA00023136"/>
    </source>
</evidence>
<dbReference type="CDD" id="cd00637">
    <property type="entry name" value="7tm_classA_rhodopsin-like"/>
    <property type="match status" value="1"/>
</dbReference>
<reference evidence="8" key="1">
    <citation type="submission" date="2016-11" db="UniProtKB">
        <authorList>
            <consortium name="WormBaseParasite"/>
        </authorList>
    </citation>
    <scope>IDENTIFICATION</scope>
</reference>
<dbReference type="PANTHER" id="PTHR23017:SF3">
    <property type="entry name" value="G-PROTEIN COUPLED RECEPTORS FAMILY 1 PROFILE DOMAIN-CONTAINING PROTEIN"/>
    <property type="match status" value="1"/>
</dbReference>
<dbReference type="WBParaSite" id="L893_g1718.t1">
    <property type="protein sequence ID" value="L893_g1718.t1"/>
    <property type="gene ID" value="L893_g1718"/>
</dbReference>
<evidence type="ECO:0000256" key="2">
    <source>
        <dbReference type="ARBA" id="ARBA00022692"/>
    </source>
</evidence>
<organism evidence="7 8">
    <name type="scientific">Steinernema glaseri</name>
    <dbReference type="NCBI Taxonomy" id="37863"/>
    <lineage>
        <taxon>Eukaryota</taxon>
        <taxon>Metazoa</taxon>
        <taxon>Ecdysozoa</taxon>
        <taxon>Nematoda</taxon>
        <taxon>Chromadorea</taxon>
        <taxon>Rhabditida</taxon>
        <taxon>Tylenchina</taxon>
        <taxon>Panagrolaimomorpha</taxon>
        <taxon>Strongyloidoidea</taxon>
        <taxon>Steinernematidae</taxon>
        <taxon>Steinernema</taxon>
    </lineage>
</organism>
<evidence type="ECO:0000256" key="5">
    <source>
        <dbReference type="SAM" id="Phobius"/>
    </source>
</evidence>
<keyword evidence="2 5" id="KW-0812">Transmembrane</keyword>
<keyword evidence="3 5" id="KW-1133">Transmembrane helix</keyword>
<comment type="subcellular location">
    <subcellularLocation>
        <location evidence="1">Membrane</location>
    </subcellularLocation>
</comment>
<dbReference type="PROSITE" id="PS50262">
    <property type="entry name" value="G_PROTEIN_RECEP_F1_2"/>
    <property type="match status" value="1"/>
</dbReference>
<keyword evidence="7" id="KW-1185">Reference proteome</keyword>
<evidence type="ECO:0000313" key="8">
    <source>
        <dbReference type="WBParaSite" id="L893_g1718.t1"/>
    </source>
</evidence>
<feature type="transmembrane region" description="Helical" evidence="5">
    <location>
        <begin position="177"/>
        <end position="200"/>
    </location>
</feature>
<dbReference type="InterPro" id="IPR019430">
    <property type="entry name" value="7TM_GPCR_serpentine_rcpt_Srx"/>
</dbReference>
<feature type="transmembrane region" description="Helical" evidence="5">
    <location>
        <begin position="119"/>
        <end position="140"/>
    </location>
</feature>
<sequence length="343" mass="38372">MNETVVAMSECDRYIAGSLVTLFGFVGITLNTCVMYAVIKNKKFSMSFGSMCVSQLAANLGTSLVLGLCVGPVNIIDPSLHSTYLGGVCGQMLILFWNASIFSRVLSSVNRLITLLHPFHYELIITSRLTVLLIIAVWMVSCAQAAPYLDQSCAFVFSQLNFTPEFQTTTCGVVTGVYLFFFVGIITVALIFAIDFVAFLKMHQIQKTAYQRVPNQDYRFLLQIFIQATASSSQLFLYFWISPEFKEESWINFAAKTLSWFIVPFVDGAVFMLFNPDLRLCKKKVIREPITVDLPRKSVHTIEMSVSVTKRNNKETGKNELEISSISTISAGATELEDISVYM</sequence>
<evidence type="ECO:0000259" key="6">
    <source>
        <dbReference type="PROSITE" id="PS50262"/>
    </source>
</evidence>
<accession>A0A1I7YJX9</accession>
<dbReference type="AlphaFoldDB" id="A0A1I7YJX9"/>
<evidence type="ECO:0000256" key="3">
    <source>
        <dbReference type="ARBA" id="ARBA00022989"/>
    </source>
</evidence>
<feature type="transmembrane region" description="Helical" evidence="5">
    <location>
        <begin position="85"/>
        <end position="107"/>
    </location>
</feature>
<dbReference type="Proteomes" id="UP000095287">
    <property type="component" value="Unplaced"/>
</dbReference>
<dbReference type="Gene3D" id="1.20.1070.10">
    <property type="entry name" value="Rhodopsin 7-helix transmembrane proteins"/>
    <property type="match status" value="1"/>
</dbReference>
<proteinExistence type="predicted"/>
<dbReference type="Pfam" id="PF10328">
    <property type="entry name" value="7TM_GPCR_Srx"/>
    <property type="match status" value="1"/>
</dbReference>
<keyword evidence="4 5" id="KW-0472">Membrane</keyword>
<feature type="domain" description="G-protein coupled receptors family 1 profile" evidence="6">
    <location>
        <begin position="30"/>
        <end position="202"/>
    </location>
</feature>
<protein>
    <submittedName>
        <fullName evidence="8">G_PROTEIN_RECEP_F1_2 domain-containing protein</fullName>
    </submittedName>
</protein>
<feature type="transmembrane region" description="Helical" evidence="5">
    <location>
        <begin position="51"/>
        <end position="73"/>
    </location>
</feature>
<dbReference type="InterPro" id="IPR017452">
    <property type="entry name" value="GPCR_Rhodpsn_7TM"/>
</dbReference>